<sequence>MAIENAGGTERTEESRRDVLKGKTVSELWAMENNNKGEDTRDDDEDEAGVTGYEYCCGGAKDVAERDEAGKEADTAEEDELIEVVDPERQARQLQKVIKQIEISSRYERVRAVTKPLPEFRAEDVEEPEYYSHAAGDERFWDEDEFSVEADPAGSEFGDEDEERYAVLGDFESAHDLATPW</sequence>
<keyword evidence="3" id="KW-1185">Reference proteome</keyword>
<dbReference type="EMBL" id="CP001330">
    <property type="protein sequence ID" value="ACO66558.1"/>
    <property type="molecule type" value="Genomic_DNA"/>
</dbReference>
<accession>C1EEL7</accession>
<dbReference type="GeneID" id="8247421"/>
<gene>
    <name evidence="2" type="ORF">MICPUN_62667</name>
</gene>
<organism evidence="2 3">
    <name type="scientific">Micromonas commoda (strain RCC299 / NOUM17 / CCMP2709)</name>
    <name type="common">Picoplanktonic green alga</name>
    <dbReference type="NCBI Taxonomy" id="296587"/>
    <lineage>
        <taxon>Eukaryota</taxon>
        <taxon>Viridiplantae</taxon>
        <taxon>Chlorophyta</taxon>
        <taxon>Mamiellophyceae</taxon>
        <taxon>Mamiellales</taxon>
        <taxon>Mamiellaceae</taxon>
        <taxon>Micromonas</taxon>
    </lineage>
</organism>
<proteinExistence type="predicted"/>
<dbReference type="InParanoid" id="C1EEL7"/>
<feature type="compositionally biased region" description="Basic and acidic residues" evidence="1">
    <location>
        <begin position="10"/>
        <end position="21"/>
    </location>
</feature>
<evidence type="ECO:0000256" key="1">
    <source>
        <dbReference type="SAM" id="MobiDB-lite"/>
    </source>
</evidence>
<reference evidence="2 3" key="1">
    <citation type="journal article" date="2009" name="Science">
        <title>Green evolution and dynamic adaptations revealed by genomes of the marine picoeukaryotes Micromonas.</title>
        <authorList>
            <person name="Worden A.Z."/>
            <person name="Lee J.H."/>
            <person name="Mock T."/>
            <person name="Rouze P."/>
            <person name="Simmons M.P."/>
            <person name="Aerts A.L."/>
            <person name="Allen A.E."/>
            <person name="Cuvelier M.L."/>
            <person name="Derelle E."/>
            <person name="Everett M.V."/>
            <person name="Foulon E."/>
            <person name="Grimwood J."/>
            <person name="Gundlach H."/>
            <person name="Henrissat B."/>
            <person name="Napoli C."/>
            <person name="McDonald S.M."/>
            <person name="Parker M.S."/>
            <person name="Rombauts S."/>
            <person name="Salamov A."/>
            <person name="Von Dassow P."/>
            <person name="Badger J.H."/>
            <person name="Coutinho P.M."/>
            <person name="Demir E."/>
            <person name="Dubchak I."/>
            <person name="Gentemann C."/>
            <person name="Eikrem W."/>
            <person name="Gready J.E."/>
            <person name="John U."/>
            <person name="Lanier W."/>
            <person name="Lindquist E.A."/>
            <person name="Lucas S."/>
            <person name="Mayer K.F."/>
            <person name="Moreau H."/>
            <person name="Not F."/>
            <person name="Otillar R."/>
            <person name="Panaud O."/>
            <person name="Pangilinan J."/>
            <person name="Paulsen I."/>
            <person name="Piegu B."/>
            <person name="Poliakov A."/>
            <person name="Robbens S."/>
            <person name="Schmutz J."/>
            <person name="Toulza E."/>
            <person name="Wyss T."/>
            <person name="Zelensky A."/>
            <person name="Zhou K."/>
            <person name="Armbrust E.V."/>
            <person name="Bhattacharya D."/>
            <person name="Goodenough U.W."/>
            <person name="Van de Peer Y."/>
            <person name="Grigoriev I.V."/>
        </authorList>
    </citation>
    <scope>NUCLEOTIDE SEQUENCE [LARGE SCALE GENOMIC DNA]</scope>
    <source>
        <strain evidence="3">RCC299 / NOUM17</strain>
    </source>
</reference>
<evidence type="ECO:0000313" key="2">
    <source>
        <dbReference type="EMBL" id="ACO66558.1"/>
    </source>
</evidence>
<dbReference type="KEGG" id="mis:MICPUN_62667"/>
<name>C1EEL7_MICCC</name>
<evidence type="ECO:0000313" key="3">
    <source>
        <dbReference type="Proteomes" id="UP000002009"/>
    </source>
</evidence>
<protein>
    <submittedName>
        <fullName evidence="2">Uncharacterized protein</fullName>
    </submittedName>
</protein>
<feature type="non-terminal residue" evidence="2">
    <location>
        <position position="181"/>
    </location>
</feature>
<feature type="region of interest" description="Disordered" evidence="1">
    <location>
        <begin position="1"/>
        <end position="53"/>
    </location>
</feature>
<dbReference type="Proteomes" id="UP000002009">
    <property type="component" value="Chromosome 11"/>
</dbReference>
<dbReference type="AlphaFoldDB" id="C1EEL7"/>
<dbReference type="RefSeq" id="XP_002505300.1">
    <property type="nucleotide sequence ID" value="XM_002505254.1"/>
</dbReference>